<dbReference type="Gene3D" id="3.30.70.20">
    <property type="match status" value="1"/>
</dbReference>
<comment type="cofactor">
    <cofactor evidence="1">
        <name>[4Fe-4S] cluster</name>
        <dbReference type="ChEBI" id="CHEBI:49883"/>
    </cofactor>
</comment>
<dbReference type="STRING" id="1121922.GCA_000428905_01227"/>
<evidence type="ECO:0000256" key="7">
    <source>
        <dbReference type="ARBA" id="ARBA00023014"/>
    </source>
</evidence>
<dbReference type="GO" id="GO:0046872">
    <property type="term" value="F:metal ion binding"/>
    <property type="evidence" value="ECO:0007669"/>
    <property type="project" value="UniProtKB-KW"/>
</dbReference>
<keyword evidence="3" id="KW-0004">4Fe-4S</keyword>
<comment type="caution">
    <text evidence="9">The sequence shown here is derived from an EMBL/GenBank/DDBJ whole genome shotgun (WGS) entry which is preliminary data.</text>
</comment>
<dbReference type="Proteomes" id="UP000006251">
    <property type="component" value="Unassembled WGS sequence"/>
</dbReference>
<dbReference type="EMBL" id="BAEQ01000051">
    <property type="protein sequence ID" value="GAC29970.1"/>
    <property type="molecule type" value="Genomic_DNA"/>
</dbReference>
<evidence type="ECO:0000256" key="6">
    <source>
        <dbReference type="ARBA" id="ARBA00023004"/>
    </source>
</evidence>
<dbReference type="FunFam" id="3.30.70.20:FF:000045">
    <property type="entry name" value="Ferredoxin, 4Fe-4S"/>
    <property type="match status" value="1"/>
</dbReference>
<dbReference type="InterPro" id="IPR047927">
    <property type="entry name" value="YfhL-like"/>
</dbReference>
<keyword evidence="7" id="KW-0411">Iron-sulfur</keyword>
<evidence type="ECO:0000313" key="10">
    <source>
        <dbReference type="Proteomes" id="UP000006251"/>
    </source>
</evidence>
<dbReference type="SUPFAM" id="SSF54862">
    <property type="entry name" value="4Fe-4S ferredoxins"/>
    <property type="match status" value="1"/>
</dbReference>
<keyword evidence="10" id="KW-1185">Reference proteome</keyword>
<evidence type="ECO:0000256" key="1">
    <source>
        <dbReference type="ARBA" id="ARBA00001966"/>
    </source>
</evidence>
<reference evidence="10" key="1">
    <citation type="journal article" date="2014" name="Environ. Microbiol.">
        <title>Comparative genomics of the marine bacterial genus Glaciecola reveals the high degree of genomic diversity and genomic characteristic for cold adaptation.</title>
        <authorList>
            <person name="Qin Q.L."/>
            <person name="Xie B.B."/>
            <person name="Yu Y."/>
            <person name="Shu Y.L."/>
            <person name="Rong J.C."/>
            <person name="Zhang Y.J."/>
            <person name="Zhao D.L."/>
            <person name="Chen X.L."/>
            <person name="Zhang X.Y."/>
            <person name="Chen B."/>
            <person name="Zhou B.C."/>
            <person name="Zhang Y.Z."/>
        </authorList>
    </citation>
    <scope>NUCLEOTIDE SEQUENCE [LARGE SCALE GENOMIC DNA]</scope>
    <source>
        <strain evidence="10">ACAM 615</strain>
    </source>
</reference>
<dbReference type="GO" id="GO:0051539">
    <property type="term" value="F:4 iron, 4 sulfur cluster binding"/>
    <property type="evidence" value="ECO:0007669"/>
    <property type="project" value="UniProtKB-KW"/>
</dbReference>
<dbReference type="NCBIfam" id="NF033683">
    <property type="entry name" value="di_4Fe-4S_YfhL"/>
    <property type="match status" value="1"/>
</dbReference>
<proteinExistence type="predicted"/>
<keyword evidence="2" id="KW-0813">Transport</keyword>
<dbReference type="OrthoDB" id="9803397at2"/>
<dbReference type="PANTHER" id="PTHR24960:SF79">
    <property type="entry name" value="PHOTOSYSTEM I IRON-SULFUR CENTER"/>
    <property type="match status" value="1"/>
</dbReference>
<name>K7A397_9ALTE</name>
<keyword evidence="6" id="KW-0408">Iron</keyword>
<protein>
    <submittedName>
        <fullName evidence="9">Ferredoxin-1</fullName>
    </submittedName>
</protein>
<evidence type="ECO:0000256" key="5">
    <source>
        <dbReference type="ARBA" id="ARBA00022982"/>
    </source>
</evidence>
<dbReference type="PROSITE" id="PS51379">
    <property type="entry name" value="4FE4S_FER_2"/>
    <property type="match status" value="2"/>
</dbReference>
<evidence type="ECO:0000313" key="9">
    <source>
        <dbReference type="EMBL" id="GAC29970.1"/>
    </source>
</evidence>
<sequence length="81" mass="8989">MALFITEECINCDLCAEECPNEAITMGAEIYEINADKCTECVGHYEEPSCVGVCPVECIEVNPKRKETVAQLTEKFARLQA</sequence>
<dbReference type="RefSeq" id="WP_006013594.1">
    <property type="nucleotide sequence ID" value="NZ_AUAV01000005.1"/>
</dbReference>
<dbReference type="InterPro" id="IPR017900">
    <property type="entry name" value="4Fe4S_Fe_S_CS"/>
</dbReference>
<feature type="domain" description="4Fe-4S ferredoxin-type" evidence="8">
    <location>
        <begin position="1"/>
        <end position="29"/>
    </location>
</feature>
<dbReference type="Pfam" id="PF00037">
    <property type="entry name" value="Fer4"/>
    <property type="match status" value="1"/>
</dbReference>
<keyword evidence="4" id="KW-0479">Metal-binding</keyword>
<keyword evidence="5" id="KW-0249">Electron transport</keyword>
<gene>
    <name evidence="9" type="ORF">GPAL_3119</name>
</gene>
<dbReference type="PANTHER" id="PTHR24960">
    <property type="entry name" value="PHOTOSYSTEM I IRON-SULFUR CENTER-RELATED"/>
    <property type="match status" value="1"/>
</dbReference>
<evidence type="ECO:0000259" key="8">
    <source>
        <dbReference type="PROSITE" id="PS51379"/>
    </source>
</evidence>
<feature type="domain" description="4Fe-4S ferredoxin-type" evidence="8">
    <location>
        <begin position="31"/>
        <end position="64"/>
    </location>
</feature>
<evidence type="ECO:0000256" key="3">
    <source>
        <dbReference type="ARBA" id="ARBA00022485"/>
    </source>
</evidence>
<dbReference type="PROSITE" id="PS00198">
    <property type="entry name" value="4FE4S_FER_1"/>
    <property type="match status" value="1"/>
</dbReference>
<accession>K7A397</accession>
<dbReference type="AlphaFoldDB" id="K7A397"/>
<evidence type="ECO:0000256" key="2">
    <source>
        <dbReference type="ARBA" id="ARBA00022448"/>
    </source>
</evidence>
<organism evidence="9 10">
    <name type="scientific">Brumicola pallidula DSM 14239 = ACAM 615</name>
    <dbReference type="NCBI Taxonomy" id="1121922"/>
    <lineage>
        <taxon>Bacteria</taxon>
        <taxon>Pseudomonadati</taxon>
        <taxon>Pseudomonadota</taxon>
        <taxon>Gammaproteobacteria</taxon>
        <taxon>Alteromonadales</taxon>
        <taxon>Alteromonadaceae</taxon>
        <taxon>Brumicola</taxon>
    </lineage>
</organism>
<dbReference type="InterPro" id="IPR017896">
    <property type="entry name" value="4Fe4S_Fe-S-bd"/>
</dbReference>
<evidence type="ECO:0000256" key="4">
    <source>
        <dbReference type="ARBA" id="ARBA00022723"/>
    </source>
</evidence>
<dbReference type="InterPro" id="IPR050157">
    <property type="entry name" value="PSI_iron-sulfur_center"/>
</dbReference>